<evidence type="ECO:0000256" key="1">
    <source>
        <dbReference type="SAM" id="MobiDB-lite"/>
    </source>
</evidence>
<dbReference type="RefSeq" id="WP_056948850.1">
    <property type="nucleotide sequence ID" value="NZ_AZEE01000030.1"/>
</dbReference>
<protein>
    <recommendedName>
        <fullName evidence="5">Lipoprotein</fullName>
    </recommendedName>
</protein>
<dbReference type="AlphaFoldDB" id="A0A0R1LM85"/>
<keyword evidence="4" id="KW-1185">Reference proteome</keyword>
<evidence type="ECO:0000256" key="2">
    <source>
        <dbReference type="SAM" id="SignalP"/>
    </source>
</evidence>
<feature type="region of interest" description="Disordered" evidence="1">
    <location>
        <begin position="27"/>
        <end position="47"/>
    </location>
</feature>
<feature type="chain" id="PRO_5038640117" description="Lipoprotein" evidence="2">
    <location>
        <begin position="22"/>
        <end position="403"/>
    </location>
</feature>
<dbReference type="EMBL" id="AZEE01000030">
    <property type="protein sequence ID" value="KRK97035.1"/>
    <property type="molecule type" value="Genomic_DNA"/>
</dbReference>
<proteinExistence type="predicted"/>
<evidence type="ECO:0008006" key="5">
    <source>
        <dbReference type="Google" id="ProtNLM"/>
    </source>
</evidence>
<name>A0A0R1LM85_9LACO</name>
<organism evidence="3 4">
    <name type="scientific">Secundilactobacillus odoratitofui DSM 19909 = JCM 15043</name>
    <dbReference type="NCBI Taxonomy" id="1423776"/>
    <lineage>
        <taxon>Bacteria</taxon>
        <taxon>Bacillati</taxon>
        <taxon>Bacillota</taxon>
        <taxon>Bacilli</taxon>
        <taxon>Lactobacillales</taxon>
        <taxon>Lactobacillaceae</taxon>
        <taxon>Secundilactobacillus</taxon>
    </lineage>
</organism>
<dbReference type="PROSITE" id="PS51257">
    <property type="entry name" value="PROKAR_LIPOPROTEIN"/>
    <property type="match status" value="1"/>
</dbReference>
<evidence type="ECO:0000313" key="4">
    <source>
        <dbReference type="Proteomes" id="UP000051160"/>
    </source>
</evidence>
<reference evidence="3 4" key="1">
    <citation type="journal article" date="2015" name="Genome Announc.">
        <title>Expanding the biotechnology potential of lactobacilli through comparative genomics of 213 strains and associated genera.</title>
        <authorList>
            <person name="Sun Z."/>
            <person name="Harris H.M."/>
            <person name="McCann A."/>
            <person name="Guo C."/>
            <person name="Argimon S."/>
            <person name="Zhang W."/>
            <person name="Yang X."/>
            <person name="Jeffery I.B."/>
            <person name="Cooney J.C."/>
            <person name="Kagawa T.F."/>
            <person name="Liu W."/>
            <person name="Song Y."/>
            <person name="Salvetti E."/>
            <person name="Wrobel A."/>
            <person name="Rasinkangas P."/>
            <person name="Parkhill J."/>
            <person name="Rea M.C."/>
            <person name="O'Sullivan O."/>
            <person name="Ritari J."/>
            <person name="Douillard F.P."/>
            <person name="Paul Ross R."/>
            <person name="Yang R."/>
            <person name="Briner A.E."/>
            <person name="Felis G.E."/>
            <person name="de Vos W.M."/>
            <person name="Barrangou R."/>
            <person name="Klaenhammer T.R."/>
            <person name="Caufield P.W."/>
            <person name="Cui Y."/>
            <person name="Zhang H."/>
            <person name="O'Toole P.W."/>
        </authorList>
    </citation>
    <scope>NUCLEOTIDE SEQUENCE [LARGE SCALE GENOMIC DNA]</scope>
    <source>
        <strain evidence="3 4">DSM 19909</strain>
    </source>
</reference>
<dbReference type="Proteomes" id="UP000051160">
    <property type="component" value="Unassembled WGS sequence"/>
</dbReference>
<keyword evidence="2" id="KW-0732">Signal</keyword>
<accession>A0A0R1LM85</accession>
<dbReference type="PATRIC" id="fig|1423776.4.peg.1918"/>
<gene>
    <name evidence="3" type="ORF">FD04_GL001894</name>
</gene>
<sequence length="403" mass="44571">MKRHKYGYLVAGVAVLGLFLAGCHSTQSSSSATSQPKATHTAKKANPVDQVFKPLSQKVSEDAGTLTNGGEETYSQFYKKAGYWHWRLSSKARGTIAAGKILAVKQTSKTDNHSYSMPGYTLSMQSQSGEKYQLKLKYLDFSGIGYSVKTSYENINGNYLTCDTATNGDWVTGAPTKLKAQWLETNFEKNVDDSTNKEPLLKRTFATDGTQMNSSLLMYDNQHKLVNSGSGGGVNQDLKYKQIGQQTYVLKSYSGATQAARETPNLVKIQVLGEKKIKIWDVTTKPITMTYDKAINDSSSDNGTTSNDSTDSDSAVDTTNLTSKQAISWVKYELSESGASVKDYMITTLVTDEGYLHINSQKNNGSEHSWWRIDEKGRLQYGIGVQDSGNHWTTVSTHYHSYR</sequence>
<evidence type="ECO:0000313" key="3">
    <source>
        <dbReference type="EMBL" id="KRK97035.1"/>
    </source>
</evidence>
<feature type="compositionally biased region" description="Low complexity" evidence="1">
    <location>
        <begin position="296"/>
        <end position="317"/>
    </location>
</feature>
<comment type="caution">
    <text evidence="3">The sequence shown here is derived from an EMBL/GenBank/DDBJ whole genome shotgun (WGS) entry which is preliminary data.</text>
</comment>
<feature type="signal peptide" evidence="2">
    <location>
        <begin position="1"/>
        <end position="21"/>
    </location>
</feature>
<feature type="region of interest" description="Disordered" evidence="1">
    <location>
        <begin position="293"/>
        <end position="317"/>
    </location>
</feature>
<dbReference type="STRING" id="1423776.FD04_GL001894"/>
<dbReference type="OrthoDB" id="2262426at2"/>